<evidence type="ECO:0000313" key="16">
    <source>
        <dbReference type="Proteomes" id="UP000286402"/>
    </source>
</evidence>
<dbReference type="NCBIfam" id="TIGR00036">
    <property type="entry name" value="dapB"/>
    <property type="match status" value="1"/>
</dbReference>
<reference evidence="15 16" key="1">
    <citation type="submission" date="2016-07" db="EMBL/GenBank/DDBJ databases">
        <title>Genome analysis of Sphingobacterium siyangense T12B17.</title>
        <authorList>
            <person name="Xu D."/>
            <person name="Su Y."/>
            <person name="Zheng S."/>
        </authorList>
    </citation>
    <scope>NUCLEOTIDE SEQUENCE [LARGE SCALE GENOMIC DNA]</scope>
    <source>
        <strain evidence="15 16">T12B17</strain>
    </source>
</reference>
<evidence type="ECO:0000256" key="9">
    <source>
        <dbReference type="ARBA" id="ARBA00038983"/>
    </source>
</evidence>
<evidence type="ECO:0000259" key="13">
    <source>
        <dbReference type="Pfam" id="PF01113"/>
    </source>
</evidence>
<evidence type="ECO:0000256" key="4">
    <source>
        <dbReference type="ARBA" id="ARBA00022915"/>
    </source>
</evidence>
<dbReference type="EC" id="1.17.1.8" evidence="9 12"/>
<keyword evidence="6" id="KW-0520">NAD</keyword>
<evidence type="ECO:0000256" key="10">
    <source>
        <dbReference type="ARBA" id="ARBA00049080"/>
    </source>
</evidence>
<keyword evidence="3" id="KW-0521">NADP</keyword>
<comment type="pathway">
    <text evidence="8">Amino-acid biosynthesis; L-lysine biosynthesis via DAP pathway; (S)-tetrahydrodipicolinate from L-aspartate: step 4/4.</text>
</comment>
<name>A0A420FFN5_9SPHI</name>
<dbReference type="Pfam" id="PF01113">
    <property type="entry name" value="DapB_N"/>
    <property type="match status" value="1"/>
</dbReference>
<dbReference type="GO" id="GO:0005829">
    <property type="term" value="C:cytosol"/>
    <property type="evidence" value="ECO:0007669"/>
    <property type="project" value="TreeGrafter"/>
</dbReference>
<evidence type="ECO:0000313" key="15">
    <source>
        <dbReference type="EMBL" id="RKF31718.1"/>
    </source>
</evidence>
<evidence type="ECO:0000256" key="6">
    <source>
        <dbReference type="ARBA" id="ARBA00023027"/>
    </source>
</evidence>
<keyword evidence="2" id="KW-0028">Amino-acid biosynthesis</keyword>
<gene>
    <name evidence="15" type="ORF">BCY89_16265</name>
</gene>
<evidence type="ECO:0000256" key="11">
    <source>
        <dbReference type="ARBA" id="ARBA00049396"/>
    </source>
</evidence>
<evidence type="ECO:0000256" key="3">
    <source>
        <dbReference type="ARBA" id="ARBA00022857"/>
    </source>
</evidence>
<dbReference type="CDD" id="cd02274">
    <property type="entry name" value="DHDPR_N"/>
    <property type="match status" value="1"/>
</dbReference>
<dbReference type="RefSeq" id="WP_120335961.1">
    <property type="nucleotide sequence ID" value="NZ_CP070350.1"/>
</dbReference>
<evidence type="ECO:0000256" key="5">
    <source>
        <dbReference type="ARBA" id="ARBA00023002"/>
    </source>
</evidence>
<protein>
    <recommendedName>
        <fullName evidence="9 12">4-hydroxy-tetrahydrodipicolinate reductase</fullName>
        <ecNumber evidence="9 12">1.17.1.8</ecNumber>
    </recommendedName>
</protein>
<dbReference type="SUPFAM" id="SSF51735">
    <property type="entry name" value="NAD(P)-binding Rossmann-fold domains"/>
    <property type="match status" value="1"/>
</dbReference>
<comment type="similarity">
    <text evidence="1">Belongs to the DapB family.</text>
</comment>
<accession>A0A420FFN5</accession>
<dbReference type="InterPro" id="IPR023940">
    <property type="entry name" value="DHDPR_bac"/>
</dbReference>
<evidence type="ECO:0000256" key="7">
    <source>
        <dbReference type="ARBA" id="ARBA00023154"/>
    </source>
</evidence>
<feature type="domain" description="Dihydrodipicolinate reductase C-terminal" evidence="14">
    <location>
        <begin position="131"/>
        <end position="251"/>
    </location>
</feature>
<comment type="catalytic activity">
    <reaction evidence="10">
        <text>(S)-2,3,4,5-tetrahydrodipicolinate + NADP(+) + H2O = (2S,4S)-4-hydroxy-2,3,4,5-tetrahydrodipicolinate + NADPH + H(+)</text>
        <dbReference type="Rhea" id="RHEA:35331"/>
        <dbReference type="ChEBI" id="CHEBI:15377"/>
        <dbReference type="ChEBI" id="CHEBI:15378"/>
        <dbReference type="ChEBI" id="CHEBI:16845"/>
        <dbReference type="ChEBI" id="CHEBI:57783"/>
        <dbReference type="ChEBI" id="CHEBI:58349"/>
        <dbReference type="ChEBI" id="CHEBI:67139"/>
        <dbReference type="EC" id="1.17.1.8"/>
    </reaction>
</comment>
<evidence type="ECO:0000256" key="8">
    <source>
        <dbReference type="ARBA" id="ARBA00037922"/>
    </source>
</evidence>
<evidence type="ECO:0000259" key="14">
    <source>
        <dbReference type="Pfam" id="PF05173"/>
    </source>
</evidence>
<dbReference type="PANTHER" id="PTHR20836:SF0">
    <property type="entry name" value="4-HYDROXY-TETRAHYDRODIPICOLINATE REDUCTASE 1, CHLOROPLASTIC-RELATED"/>
    <property type="match status" value="1"/>
</dbReference>
<dbReference type="GO" id="GO:0019877">
    <property type="term" value="P:diaminopimelate biosynthetic process"/>
    <property type="evidence" value="ECO:0007669"/>
    <property type="project" value="UniProtKB-KW"/>
</dbReference>
<keyword evidence="4" id="KW-0220">Diaminopimelate biosynthesis</keyword>
<dbReference type="GO" id="GO:0009089">
    <property type="term" value="P:lysine biosynthetic process via diaminopimelate"/>
    <property type="evidence" value="ECO:0007669"/>
    <property type="project" value="UniProtKB-UniRule"/>
</dbReference>
<dbReference type="GO" id="GO:0008839">
    <property type="term" value="F:4-hydroxy-tetrahydrodipicolinate reductase"/>
    <property type="evidence" value="ECO:0007669"/>
    <property type="project" value="UniProtKB-UniRule"/>
</dbReference>
<dbReference type="Proteomes" id="UP000286402">
    <property type="component" value="Unassembled WGS sequence"/>
</dbReference>
<dbReference type="InterPro" id="IPR036291">
    <property type="entry name" value="NAD(P)-bd_dom_sf"/>
</dbReference>
<keyword evidence="5" id="KW-0560">Oxidoreductase</keyword>
<dbReference type="InterPro" id="IPR000846">
    <property type="entry name" value="DapB_N"/>
</dbReference>
<evidence type="ECO:0000256" key="12">
    <source>
        <dbReference type="NCBIfam" id="TIGR00036"/>
    </source>
</evidence>
<feature type="domain" description="Dihydrodipicolinate reductase N-terminal" evidence="13">
    <location>
        <begin position="4"/>
        <end position="127"/>
    </location>
</feature>
<dbReference type="PANTHER" id="PTHR20836">
    <property type="entry name" value="DIHYDRODIPICOLINATE REDUCTASE"/>
    <property type="match status" value="1"/>
</dbReference>
<comment type="caution">
    <text evidence="15">The sequence shown here is derived from an EMBL/GenBank/DDBJ whole genome shotgun (WGS) entry which is preliminary data.</text>
</comment>
<organism evidence="15 16">
    <name type="scientific">Sphingobacterium siyangense</name>
    <dbReference type="NCBI Taxonomy" id="459529"/>
    <lineage>
        <taxon>Bacteria</taxon>
        <taxon>Pseudomonadati</taxon>
        <taxon>Bacteroidota</taxon>
        <taxon>Sphingobacteriia</taxon>
        <taxon>Sphingobacteriales</taxon>
        <taxon>Sphingobacteriaceae</taxon>
        <taxon>Sphingobacterium</taxon>
    </lineage>
</organism>
<sequence>MMKKVFIAGATGWVGKELSKNIIDDTNYKLVGGLSRSYAGENLAEVLKIKTSPIPLFDTIENAMGDIDFDILIDFTSPLIAKKNILNAIDKGRHVLIGTSGLSNQDYEEIEEHAKESAVSVLAAGNFSITAVLLKKFAETAAQYIDQFEIIDYASQRKVDSPSGTVAELAYSLSKIKTPKVEVPIKDTIGNKETRGGDINGIQVHAIRLPGYVLGVETIFGMEDEKLIIKHEAGTGVAPYLNGIKIALAKMGTFKGLKRGLDTIMDL</sequence>
<dbReference type="PIRSF" id="PIRSF000161">
    <property type="entry name" value="DHPR"/>
    <property type="match status" value="1"/>
</dbReference>
<dbReference type="Gene3D" id="3.30.360.10">
    <property type="entry name" value="Dihydrodipicolinate Reductase, domain 2"/>
    <property type="match status" value="1"/>
</dbReference>
<proteinExistence type="inferred from homology"/>
<evidence type="ECO:0000256" key="1">
    <source>
        <dbReference type="ARBA" id="ARBA00006642"/>
    </source>
</evidence>
<evidence type="ECO:0000256" key="2">
    <source>
        <dbReference type="ARBA" id="ARBA00022605"/>
    </source>
</evidence>
<dbReference type="InterPro" id="IPR022663">
    <property type="entry name" value="DapB_C"/>
</dbReference>
<dbReference type="AlphaFoldDB" id="A0A420FFN5"/>
<keyword evidence="16" id="KW-1185">Reference proteome</keyword>
<dbReference type="SUPFAM" id="SSF55347">
    <property type="entry name" value="Glyceraldehyde-3-phosphate dehydrogenase-like, C-terminal domain"/>
    <property type="match status" value="1"/>
</dbReference>
<keyword evidence="7" id="KW-0457">Lysine biosynthesis</keyword>
<dbReference type="Gene3D" id="3.40.50.720">
    <property type="entry name" value="NAD(P)-binding Rossmann-like Domain"/>
    <property type="match status" value="1"/>
</dbReference>
<comment type="catalytic activity">
    <reaction evidence="11">
        <text>(S)-2,3,4,5-tetrahydrodipicolinate + NAD(+) + H2O = (2S,4S)-4-hydroxy-2,3,4,5-tetrahydrodipicolinate + NADH + H(+)</text>
        <dbReference type="Rhea" id="RHEA:35323"/>
        <dbReference type="ChEBI" id="CHEBI:15377"/>
        <dbReference type="ChEBI" id="CHEBI:15378"/>
        <dbReference type="ChEBI" id="CHEBI:16845"/>
        <dbReference type="ChEBI" id="CHEBI:57540"/>
        <dbReference type="ChEBI" id="CHEBI:57945"/>
        <dbReference type="ChEBI" id="CHEBI:67139"/>
        <dbReference type="EC" id="1.17.1.8"/>
    </reaction>
</comment>
<dbReference type="EMBL" id="MCAQ01000028">
    <property type="protein sequence ID" value="RKF31718.1"/>
    <property type="molecule type" value="Genomic_DNA"/>
</dbReference>
<dbReference type="Pfam" id="PF05173">
    <property type="entry name" value="DapB_C"/>
    <property type="match status" value="1"/>
</dbReference>